<feature type="domain" description="Peptidase A1" evidence="3">
    <location>
        <begin position="438"/>
        <end position="795"/>
    </location>
</feature>
<dbReference type="PRINTS" id="PR00081">
    <property type="entry name" value="GDHRDH"/>
</dbReference>
<organism evidence="4 5">
    <name type="scientific">Friedmanniomyces endolithicus</name>
    <dbReference type="NCBI Taxonomy" id="329885"/>
    <lineage>
        <taxon>Eukaryota</taxon>
        <taxon>Fungi</taxon>
        <taxon>Dikarya</taxon>
        <taxon>Ascomycota</taxon>
        <taxon>Pezizomycotina</taxon>
        <taxon>Dothideomycetes</taxon>
        <taxon>Dothideomycetidae</taxon>
        <taxon>Mycosphaerellales</taxon>
        <taxon>Teratosphaeriaceae</taxon>
        <taxon>Friedmanniomyces</taxon>
    </lineage>
</organism>
<gene>
    <name evidence="4" type="ORF">B0A54_03211</name>
</gene>
<dbReference type="STRING" id="329885.A0A4U0V7V7"/>
<evidence type="ECO:0000256" key="2">
    <source>
        <dbReference type="ARBA" id="ARBA00022857"/>
    </source>
</evidence>
<dbReference type="FunFam" id="3.40.50.720:FF:000084">
    <property type="entry name" value="Short-chain dehydrogenase reductase"/>
    <property type="match status" value="1"/>
</dbReference>
<dbReference type="PROSITE" id="PS51767">
    <property type="entry name" value="PEPTIDASE_A1"/>
    <property type="match status" value="1"/>
</dbReference>
<dbReference type="SUPFAM" id="SSF50630">
    <property type="entry name" value="Acid proteases"/>
    <property type="match status" value="1"/>
</dbReference>
<dbReference type="AlphaFoldDB" id="A0A4U0V7V7"/>
<dbReference type="InterPro" id="IPR021109">
    <property type="entry name" value="Peptidase_aspartic_dom_sf"/>
</dbReference>
<dbReference type="PANTHER" id="PTHR42760:SF103">
    <property type="entry name" value="SHORT-CHAIN DEHYDROGENASE_REDUCTASE SDR"/>
    <property type="match status" value="1"/>
</dbReference>
<name>A0A4U0V7V7_9PEZI</name>
<dbReference type="InterPro" id="IPR020904">
    <property type="entry name" value="Sc_DH/Rdtase_CS"/>
</dbReference>
<dbReference type="SUPFAM" id="SSF51735">
    <property type="entry name" value="NAD(P)-binding Rossmann-fold domains"/>
    <property type="match status" value="1"/>
</dbReference>
<dbReference type="InterPro" id="IPR034164">
    <property type="entry name" value="Pepsin-like_dom"/>
</dbReference>
<dbReference type="Gene3D" id="2.40.70.10">
    <property type="entry name" value="Acid Proteases"/>
    <property type="match status" value="2"/>
</dbReference>
<proteinExistence type="inferred from homology"/>
<dbReference type="Pfam" id="PF13561">
    <property type="entry name" value="adh_short_C2"/>
    <property type="match status" value="1"/>
</dbReference>
<dbReference type="GO" id="GO:0016616">
    <property type="term" value="F:oxidoreductase activity, acting on the CH-OH group of donors, NAD or NADP as acceptor"/>
    <property type="evidence" value="ECO:0007669"/>
    <property type="project" value="TreeGrafter"/>
</dbReference>
<dbReference type="InterPro" id="IPR033121">
    <property type="entry name" value="PEPTIDASE_A1"/>
</dbReference>
<protein>
    <recommendedName>
        <fullName evidence="3">Peptidase A1 domain-containing protein</fullName>
    </recommendedName>
</protein>
<comment type="caution">
    <text evidence="4">The sequence shown here is derived from an EMBL/GenBank/DDBJ whole genome shotgun (WGS) entry which is preliminary data.</text>
</comment>
<dbReference type="PRINTS" id="PR00080">
    <property type="entry name" value="SDRFAMILY"/>
</dbReference>
<accession>A0A4U0V7V7</accession>
<keyword evidence="2" id="KW-0521">NADP</keyword>
<comment type="similarity">
    <text evidence="1">Belongs to the short-chain dehydrogenases/reductases (SDR) family.</text>
</comment>
<evidence type="ECO:0000256" key="1">
    <source>
        <dbReference type="ARBA" id="ARBA00006484"/>
    </source>
</evidence>
<evidence type="ECO:0000313" key="5">
    <source>
        <dbReference type="Proteomes" id="UP000310066"/>
    </source>
</evidence>
<dbReference type="Gene3D" id="3.40.50.720">
    <property type="entry name" value="NAD(P)-binding Rossmann-like Domain"/>
    <property type="match status" value="1"/>
</dbReference>
<reference evidence="4 5" key="1">
    <citation type="submission" date="2017-03" db="EMBL/GenBank/DDBJ databases">
        <title>Genomes of endolithic fungi from Antarctica.</title>
        <authorList>
            <person name="Coleine C."/>
            <person name="Masonjones S."/>
            <person name="Stajich J.E."/>
        </authorList>
    </citation>
    <scope>NUCLEOTIDE SEQUENCE [LARGE SCALE GENOMIC DNA]</scope>
    <source>
        <strain evidence="4 5">CCFEE 5311</strain>
    </source>
</reference>
<dbReference type="Proteomes" id="UP000310066">
    <property type="component" value="Unassembled WGS sequence"/>
</dbReference>
<evidence type="ECO:0000259" key="3">
    <source>
        <dbReference type="PROSITE" id="PS51767"/>
    </source>
</evidence>
<evidence type="ECO:0000313" key="4">
    <source>
        <dbReference type="EMBL" id="TKA44920.1"/>
    </source>
</evidence>
<dbReference type="EMBL" id="NAJP01000013">
    <property type="protein sequence ID" value="TKA44920.1"/>
    <property type="molecule type" value="Genomic_DNA"/>
</dbReference>
<sequence>MLARSLTRVSVRPGFCHTAVATRATRAAFKTFAKDEGPEVPVISYEGGHRHEEILSMPVSKGPVTPAGQDEQKKAYALAANAYKYLTPTLSRFTLPDKIAVITGGGRGLGLNMAQALAEVGVRGIAIMDVQQELGDKAARELSEQTGVDVRFYRVDVRDGPGIGQTVRDIVDHYGALDVLRLTTNSSNIKAEAYDHDKFRRLLDINITGTFLTAQACGNEMIRSGKGGSIINIASMSGSIVNYPQEQSCYNASKAAVIQLTKSLAAEWAPYGIRVNSISPGYMDTALNRVPALDAQKRIWVDHTPQKRLGAVDDLNNLAVYLASDGSGYMTGNNCIIDGGYTLYDCNAPGANRASTMAAVACSALAVQTLTHNHTTSLHNRDTAIMLQHLTSVRPSLKRASGWSPSATYVQALRRQGGAIRVVNGTANLVSVDAGSVFLAPVTVGGQSFDVVIDSGSSDPWLVGNNFQCVNKYDGSYQTQDQCQFGPTYNVTASTTYQHISGENFNISYADGETLTGSMGYESFTMGGINVPHQEFALVDYAAWTGDTVSSGLVGYAYRSLTSAYQGTDPSMDQAGGTQPYNPLFVNMYTNQGVPPLFTLAIDRDPQNGGILALGGVPNIPYSPGFASTPIIPVGVNTSSGELVYEFYTITIDGFAISADPTAQFDHNLTSTNPRRTPLVAPDASAIVDSGTSLLLADNDTVAAPVAAAFNPPGIWDDYYGVWSVLCDATPPVFGVSVAGKIFYVNGADMILQISQTECESVVQPGGQGVLILGDVWMKNVLCVFDLGAEMMRFAAREYYGLTAQVKRAST</sequence>
<dbReference type="CDD" id="cd05471">
    <property type="entry name" value="pepsin_like"/>
    <property type="match status" value="1"/>
</dbReference>
<dbReference type="OrthoDB" id="15189at2759"/>
<dbReference type="InterPro" id="IPR002347">
    <property type="entry name" value="SDR_fam"/>
</dbReference>
<dbReference type="PROSITE" id="PS00061">
    <property type="entry name" value="ADH_SHORT"/>
    <property type="match status" value="1"/>
</dbReference>
<dbReference type="PANTHER" id="PTHR42760">
    <property type="entry name" value="SHORT-CHAIN DEHYDROGENASES/REDUCTASES FAMILY MEMBER"/>
    <property type="match status" value="1"/>
</dbReference>
<dbReference type="InterPro" id="IPR036291">
    <property type="entry name" value="NAD(P)-bd_dom_sf"/>
</dbReference>
<dbReference type="Pfam" id="PF00026">
    <property type="entry name" value="Asp"/>
    <property type="match status" value="1"/>
</dbReference>